<dbReference type="Gene3D" id="1.10.3210.10">
    <property type="entry name" value="Hypothetical protein af1432"/>
    <property type="match status" value="1"/>
</dbReference>
<sequence>MTILRDRTLQQHHVSINGLSSNQYIEGVYAVQNCQLGMTKNGKPFLKCLIADKTGRTPGRMWNASEELYATLPTDGFVYIQAQTQPYQGEIQLIIQNIKPHVPTDTELRELVPTTKFSIDEMFSEVLRMLGSIENPVIAAIANEYLSDGQLMDRFCNAPAAQVLHHAYLGGLLEHTLSVMKLAESILPHYPGVNRDVVVFGLFLHDLGKCEELSWEAGFSYTDVGQLIGHIGQGVLMLEKKIEAVEREPEHADDPAAVKVPKAIKHMLHHIILSHHGEPEFGALKIPASAEAILISHIDNLDAKMNMAISETRNEESKPAPGAGNFTEKIWALNTKLYRPDPTTVED</sequence>
<accession>A0A517YPI6</accession>
<dbReference type="EC" id="3.1.-.-" evidence="3"/>
<reference evidence="3 4" key="1">
    <citation type="submission" date="2019-02" db="EMBL/GenBank/DDBJ databases">
        <title>Deep-cultivation of Planctomycetes and their phenomic and genomic characterization uncovers novel biology.</title>
        <authorList>
            <person name="Wiegand S."/>
            <person name="Jogler M."/>
            <person name="Boedeker C."/>
            <person name="Pinto D."/>
            <person name="Vollmers J."/>
            <person name="Rivas-Marin E."/>
            <person name="Kohn T."/>
            <person name="Peeters S.H."/>
            <person name="Heuer A."/>
            <person name="Rast P."/>
            <person name="Oberbeckmann S."/>
            <person name="Bunk B."/>
            <person name="Jeske O."/>
            <person name="Meyerdierks A."/>
            <person name="Storesund J.E."/>
            <person name="Kallscheuer N."/>
            <person name="Luecker S."/>
            <person name="Lage O.M."/>
            <person name="Pohl T."/>
            <person name="Merkel B.J."/>
            <person name="Hornburger P."/>
            <person name="Mueller R.-W."/>
            <person name="Bruemmer F."/>
            <person name="Labrenz M."/>
            <person name="Spormann A.M."/>
            <person name="Op den Camp H."/>
            <person name="Overmann J."/>
            <person name="Amann R."/>
            <person name="Jetten M.S.M."/>
            <person name="Mascher T."/>
            <person name="Medema M.H."/>
            <person name="Devos D.P."/>
            <person name="Kaster A.-K."/>
            <person name="Ovreas L."/>
            <person name="Rohde M."/>
            <person name="Galperin M.Y."/>
            <person name="Jogler C."/>
        </authorList>
    </citation>
    <scope>NUCLEOTIDE SEQUENCE [LARGE SCALE GENOMIC DNA]</scope>
    <source>
        <strain evidence="3 4">KS4</strain>
    </source>
</reference>
<dbReference type="PANTHER" id="PTHR37294">
    <property type="entry name" value="3'-5' EXORIBONUCLEASE YHAM"/>
    <property type="match status" value="1"/>
</dbReference>
<dbReference type="Pfam" id="PF01966">
    <property type="entry name" value="HD"/>
    <property type="match status" value="1"/>
</dbReference>
<evidence type="ECO:0000313" key="3">
    <source>
        <dbReference type="EMBL" id="QDU32135.1"/>
    </source>
</evidence>
<organism evidence="3 4">
    <name type="scientific">Poriferisphaera corsica</name>
    <dbReference type="NCBI Taxonomy" id="2528020"/>
    <lineage>
        <taxon>Bacteria</taxon>
        <taxon>Pseudomonadati</taxon>
        <taxon>Planctomycetota</taxon>
        <taxon>Phycisphaerae</taxon>
        <taxon>Phycisphaerales</taxon>
        <taxon>Phycisphaeraceae</taxon>
        <taxon>Poriferisphaera</taxon>
    </lineage>
</organism>
<dbReference type="GO" id="GO:0031125">
    <property type="term" value="P:rRNA 3'-end processing"/>
    <property type="evidence" value="ECO:0007669"/>
    <property type="project" value="TreeGrafter"/>
</dbReference>
<dbReference type="OrthoDB" id="9778453at2"/>
<dbReference type="KEGG" id="pcor:KS4_01640"/>
<evidence type="ECO:0000313" key="4">
    <source>
        <dbReference type="Proteomes" id="UP000317369"/>
    </source>
</evidence>
<dbReference type="Proteomes" id="UP000317369">
    <property type="component" value="Chromosome"/>
</dbReference>
<dbReference type="CDD" id="cd00077">
    <property type="entry name" value="HDc"/>
    <property type="match status" value="1"/>
</dbReference>
<protein>
    <submittedName>
        <fullName evidence="3">3'-5' exoribonuclease YhaM</fullName>
        <ecNumber evidence="3">3.1.-.-</ecNumber>
    </submittedName>
</protein>
<name>A0A517YPI6_9BACT</name>
<dbReference type="AlphaFoldDB" id="A0A517YPI6"/>
<evidence type="ECO:0000259" key="2">
    <source>
        <dbReference type="SMART" id="SM00471"/>
    </source>
</evidence>
<dbReference type="CDD" id="cd04492">
    <property type="entry name" value="YhaM_OBF_like"/>
    <property type="match status" value="1"/>
</dbReference>
<dbReference type="EMBL" id="CP036425">
    <property type="protein sequence ID" value="QDU32135.1"/>
    <property type="molecule type" value="Genomic_DNA"/>
</dbReference>
<keyword evidence="4" id="KW-1185">Reference proteome</keyword>
<keyword evidence="1 3" id="KW-0378">Hydrolase</keyword>
<dbReference type="InterPro" id="IPR050798">
    <property type="entry name" value="YhaM_exoribonuc/phosphodiest"/>
</dbReference>
<dbReference type="InterPro" id="IPR003607">
    <property type="entry name" value="HD/PDEase_dom"/>
</dbReference>
<dbReference type="PANTHER" id="PTHR37294:SF1">
    <property type="entry name" value="3'-5' EXORIBONUCLEASE YHAM"/>
    <property type="match status" value="1"/>
</dbReference>
<dbReference type="SMART" id="SM00471">
    <property type="entry name" value="HDc"/>
    <property type="match status" value="1"/>
</dbReference>
<proteinExistence type="predicted"/>
<feature type="domain" description="HD/PDEase" evidence="2">
    <location>
        <begin position="168"/>
        <end position="313"/>
    </location>
</feature>
<gene>
    <name evidence="3" type="primary">yhaM</name>
    <name evidence="3" type="ORF">KS4_01640</name>
</gene>
<dbReference type="GO" id="GO:0016787">
    <property type="term" value="F:hydrolase activity"/>
    <property type="evidence" value="ECO:0007669"/>
    <property type="project" value="UniProtKB-KW"/>
</dbReference>
<evidence type="ECO:0000256" key="1">
    <source>
        <dbReference type="ARBA" id="ARBA00022801"/>
    </source>
</evidence>
<dbReference type="InterPro" id="IPR006674">
    <property type="entry name" value="HD_domain"/>
</dbReference>
<dbReference type="SUPFAM" id="SSF109604">
    <property type="entry name" value="HD-domain/PDEase-like"/>
    <property type="match status" value="1"/>
</dbReference>